<sequence>MNMNSITHSRFELFAEAFVRKYWETVKSGAFRMPPDEPVEETIEELLSKISHQTEPGSASVHDAHLFAFRMTNTHGDWWLFTFRDKGQAWELVGAFARSDSQTPHDLLDSVYSRYFEPFLRHIERAANDAISI</sequence>
<protein>
    <submittedName>
        <fullName evidence="1">Uncharacterized protein</fullName>
    </submittedName>
</protein>
<organism evidence="1 2">
    <name type="scientific">Planctopirus hydrillae</name>
    <dbReference type="NCBI Taxonomy" id="1841610"/>
    <lineage>
        <taxon>Bacteria</taxon>
        <taxon>Pseudomonadati</taxon>
        <taxon>Planctomycetota</taxon>
        <taxon>Planctomycetia</taxon>
        <taxon>Planctomycetales</taxon>
        <taxon>Planctomycetaceae</taxon>
        <taxon>Planctopirus</taxon>
    </lineage>
</organism>
<comment type="caution">
    <text evidence="1">The sequence shown here is derived from an EMBL/GenBank/DDBJ whole genome shotgun (WGS) entry which is preliminary data.</text>
</comment>
<dbReference type="STRING" id="1841610.A6X21_02030"/>
<evidence type="ECO:0000313" key="1">
    <source>
        <dbReference type="EMBL" id="ODA36484.1"/>
    </source>
</evidence>
<proteinExistence type="predicted"/>
<gene>
    <name evidence="1" type="ORF">A6X21_02030</name>
</gene>
<evidence type="ECO:0000313" key="2">
    <source>
        <dbReference type="Proteomes" id="UP000094828"/>
    </source>
</evidence>
<name>A0A1C3ETF5_9PLAN</name>
<dbReference type="Proteomes" id="UP000094828">
    <property type="component" value="Unassembled WGS sequence"/>
</dbReference>
<accession>A0A1C3ETF5</accession>
<keyword evidence="2" id="KW-1185">Reference proteome</keyword>
<reference evidence="1 2" key="1">
    <citation type="submission" date="2016-05" db="EMBL/GenBank/DDBJ databases">
        <title>Genomic and physiological characterization of Planctopirus sp. isolated from fresh water lake.</title>
        <authorList>
            <person name="Subhash Y."/>
            <person name="Ramana C."/>
        </authorList>
    </citation>
    <scope>NUCLEOTIDE SEQUENCE [LARGE SCALE GENOMIC DNA]</scope>
    <source>
        <strain evidence="1 2">JC280</strain>
    </source>
</reference>
<dbReference type="AlphaFoldDB" id="A0A1C3ETF5"/>
<dbReference type="EMBL" id="LYDR01000020">
    <property type="protein sequence ID" value="ODA36484.1"/>
    <property type="molecule type" value="Genomic_DNA"/>
</dbReference>